<keyword evidence="2" id="KW-1185">Reference proteome</keyword>
<evidence type="ECO:0000313" key="1">
    <source>
        <dbReference type="EMBL" id="MFC6163700.1"/>
    </source>
</evidence>
<proteinExistence type="predicted"/>
<evidence type="ECO:0000313" key="2">
    <source>
        <dbReference type="Proteomes" id="UP001596253"/>
    </source>
</evidence>
<organism evidence="1 2">
    <name type="scientific">Lactiplantibacillus dongliensis</name>
    <dbReference type="NCBI Taxonomy" id="2559919"/>
    <lineage>
        <taxon>Bacteria</taxon>
        <taxon>Bacillati</taxon>
        <taxon>Bacillota</taxon>
        <taxon>Bacilli</taxon>
        <taxon>Lactobacillales</taxon>
        <taxon>Lactobacillaceae</taxon>
        <taxon>Lactiplantibacillus</taxon>
    </lineage>
</organism>
<accession>A0ABW1R2R8</accession>
<gene>
    <name evidence="1" type="ORF">ACFP3T_03320</name>
</gene>
<name>A0ABW1R2R8_9LACO</name>
<protein>
    <submittedName>
        <fullName evidence="1">Abortive infection system toxin AbiGii family protein</fullName>
    </submittedName>
</protein>
<dbReference type="Pfam" id="PF16873">
    <property type="entry name" value="AbiGii_2"/>
    <property type="match status" value="1"/>
</dbReference>
<dbReference type="EMBL" id="JBHSSD010000011">
    <property type="protein sequence ID" value="MFC6163700.1"/>
    <property type="molecule type" value="Genomic_DNA"/>
</dbReference>
<comment type="caution">
    <text evidence="1">The sequence shown here is derived from an EMBL/GenBank/DDBJ whole genome shotgun (WGS) entry which is preliminary data.</text>
</comment>
<dbReference type="InterPro" id="IPR031707">
    <property type="entry name" value="AbiGii_2"/>
</dbReference>
<reference evidence="2" key="1">
    <citation type="journal article" date="2019" name="Int. J. Syst. Evol. Microbiol.">
        <title>The Global Catalogue of Microorganisms (GCM) 10K type strain sequencing project: providing services to taxonomists for standard genome sequencing and annotation.</title>
        <authorList>
            <consortium name="The Broad Institute Genomics Platform"/>
            <consortium name="The Broad Institute Genome Sequencing Center for Infectious Disease"/>
            <person name="Wu L."/>
            <person name="Ma J."/>
        </authorList>
    </citation>
    <scope>NUCLEOTIDE SEQUENCE [LARGE SCALE GENOMIC DNA]</scope>
    <source>
        <strain evidence="2">CCM 8932</strain>
    </source>
</reference>
<dbReference type="RefSeq" id="WP_137641357.1">
    <property type="nucleotide sequence ID" value="NZ_BJDK01000053.1"/>
</dbReference>
<dbReference type="Proteomes" id="UP001596253">
    <property type="component" value="Unassembled WGS sequence"/>
</dbReference>
<sequence length="400" mass="45598">MFSNIQNELFPKNRSDEVPSTILDGLLPDSLRDTKIKYKGISANSAILVDKLGNVKFSFGKEIIDRVVGKINTEYPSLSPKYIEQNWEKLLYRTQTKLNIYPKDKIAIDGNEIIAETLMRDVVSGEGLTKCIIGPANFGKPMKLPLMISGQQVDFMLQQEKFPSAEKQVFDTVNKRILKVKLIIPDDRTKGISVQFNINLEAAKNIEEIIKNKEIITSLIEEGNVTLAGTNIIDNKKDLLDLKPIIEDLKVYTMMHEISSIYKKSFPVKGDWTESDLTNLQILYNSAVKDTFFVIPAQNFTFQAKDTSKFRENIGQETSITVTGLEDFEITGMNFSNLHVIRVFYKFNLKSINEKTCRFTKTPNSKILVKVVENSNDIEIKDIMKEIEQTETNHEGIRKH</sequence>